<gene>
    <name evidence="2" type="ORF">PHACADRAFT_103109</name>
</gene>
<accession>K5VJ51</accession>
<dbReference type="OrthoDB" id="2803146at2759"/>
<evidence type="ECO:0000313" key="3">
    <source>
        <dbReference type="Proteomes" id="UP000008370"/>
    </source>
</evidence>
<sequence length="171" mass="19284">LAEWSSHHNDFLSELLRAEGLRGNDTSHCSWCPSESASEALLQCKDCVSEALLCDSCCILVHATNPFHCVQRWNGQFFDKITLKDLGLVFQVGHPPDVACINPRLGPRDFVVVHTNGIHSISIRYCKCNHFHEAGDTIQQLLRYELYPATLSDPTTCFTYCVLEHFSMLTL</sequence>
<evidence type="ECO:0000313" key="2">
    <source>
        <dbReference type="EMBL" id="EKM51328.1"/>
    </source>
</evidence>
<dbReference type="InterPro" id="IPR041457">
    <property type="entry name" value="CxC2_KDZ-assoc"/>
</dbReference>
<keyword evidence="3" id="KW-1185">Reference proteome</keyword>
<dbReference type="STRING" id="650164.K5VJ51"/>
<dbReference type="RefSeq" id="XP_007400472.1">
    <property type="nucleotide sequence ID" value="XM_007400410.1"/>
</dbReference>
<proteinExistence type="predicted"/>
<feature type="domain" description="CxC2-like cysteine cluster KDZ transposase-associated" evidence="1">
    <location>
        <begin position="83"/>
        <end position="171"/>
    </location>
</feature>
<name>K5VJ51_PHACS</name>
<protein>
    <recommendedName>
        <fullName evidence="1">CxC2-like cysteine cluster KDZ transposase-associated domain-containing protein</fullName>
    </recommendedName>
</protein>
<organism evidence="2 3">
    <name type="scientific">Phanerochaete carnosa (strain HHB-10118-sp)</name>
    <name type="common">White-rot fungus</name>
    <name type="synonym">Peniophora carnosa</name>
    <dbReference type="NCBI Taxonomy" id="650164"/>
    <lineage>
        <taxon>Eukaryota</taxon>
        <taxon>Fungi</taxon>
        <taxon>Dikarya</taxon>
        <taxon>Basidiomycota</taxon>
        <taxon>Agaricomycotina</taxon>
        <taxon>Agaricomycetes</taxon>
        <taxon>Polyporales</taxon>
        <taxon>Phanerochaetaceae</taxon>
        <taxon>Phanerochaete</taxon>
    </lineage>
</organism>
<reference evidence="2 3" key="1">
    <citation type="journal article" date="2012" name="BMC Genomics">
        <title>Comparative genomics of the white-rot fungi, Phanerochaete carnosa and P. chrysosporium, to elucidate the genetic basis of the distinct wood types they colonize.</title>
        <authorList>
            <person name="Suzuki H."/>
            <person name="MacDonald J."/>
            <person name="Syed K."/>
            <person name="Salamov A."/>
            <person name="Hori C."/>
            <person name="Aerts A."/>
            <person name="Henrissat B."/>
            <person name="Wiebenga A."/>
            <person name="vanKuyk P.A."/>
            <person name="Barry K."/>
            <person name="Lindquist E."/>
            <person name="LaButti K."/>
            <person name="Lapidus A."/>
            <person name="Lucas S."/>
            <person name="Coutinho P."/>
            <person name="Gong Y."/>
            <person name="Samejima M."/>
            <person name="Mahadevan R."/>
            <person name="Abou-Zaid M."/>
            <person name="de Vries R.P."/>
            <person name="Igarashi K."/>
            <person name="Yadav J.S."/>
            <person name="Grigoriev I.V."/>
            <person name="Master E.R."/>
        </authorList>
    </citation>
    <scope>NUCLEOTIDE SEQUENCE [LARGE SCALE GENOMIC DNA]</scope>
    <source>
        <strain evidence="2 3">HHB-10118-sp</strain>
    </source>
</reference>
<feature type="non-terminal residue" evidence="2">
    <location>
        <position position="1"/>
    </location>
</feature>
<dbReference type="EMBL" id="JH930477">
    <property type="protein sequence ID" value="EKM51328.1"/>
    <property type="molecule type" value="Genomic_DNA"/>
</dbReference>
<dbReference type="InParanoid" id="K5VJ51"/>
<dbReference type="Proteomes" id="UP000008370">
    <property type="component" value="Unassembled WGS sequence"/>
</dbReference>
<dbReference type="GeneID" id="18907253"/>
<dbReference type="Pfam" id="PF18803">
    <property type="entry name" value="CxC2"/>
    <property type="match status" value="1"/>
</dbReference>
<dbReference type="HOGENOM" id="CLU_003703_1_2_1"/>
<dbReference type="AlphaFoldDB" id="K5VJ51"/>
<evidence type="ECO:0000259" key="1">
    <source>
        <dbReference type="Pfam" id="PF18803"/>
    </source>
</evidence>
<dbReference type="KEGG" id="pco:PHACADRAFT_103109"/>